<reference evidence="3" key="1">
    <citation type="submission" date="2022-01" db="EMBL/GenBank/DDBJ databases">
        <authorList>
            <person name="Braso-Vives M."/>
        </authorList>
    </citation>
    <scope>NUCLEOTIDE SEQUENCE</scope>
</reference>
<dbReference type="InterPro" id="IPR018379">
    <property type="entry name" value="BEN_domain"/>
</dbReference>
<feature type="region of interest" description="Disordered" evidence="1">
    <location>
        <begin position="150"/>
        <end position="188"/>
    </location>
</feature>
<protein>
    <submittedName>
        <fullName evidence="3">Hypp5957 protein</fullName>
    </submittedName>
</protein>
<evidence type="ECO:0000313" key="4">
    <source>
        <dbReference type="Proteomes" id="UP000838412"/>
    </source>
</evidence>
<dbReference type="OrthoDB" id="413122at2759"/>
<name>A0A8J9WHA8_BRALA</name>
<feature type="region of interest" description="Disordered" evidence="1">
    <location>
        <begin position="85"/>
        <end position="130"/>
    </location>
</feature>
<evidence type="ECO:0000313" key="3">
    <source>
        <dbReference type="EMBL" id="CAH1240233.1"/>
    </source>
</evidence>
<accession>A0A8J9WHA8</accession>
<feature type="compositionally biased region" description="Basic and acidic residues" evidence="1">
    <location>
        <begin position="102"/>
        <end position="117"/>
    </location>
</feature>
<dbReference type="SMART" id="SM01025">
    <property type="entry name" value="BEN"/>
    <property type="match status" value="1"/>
</dbReference>
<gene>
    <name evidence="3" type="primary">Hypp5957</name>
    <name evidence="3" type="ORF">BLAG_LOCUS4253</name>
</gene>
<proteinExistence type="predicted"/>
<dbReference type="AlphaFoldDB" id="A0A8J9WHA8"/>
<dbReference type="Proteomes" id="UP000838412">
    <property type="component" value="Chromosome 11"/>
</dbReference>
<evidence type="ECO:0000259" key="2">
    <source>
        <dbReference type="PROSITE" id="PS51457"/>
    </source>
</evidence>
<keyword evidence="4" id="KW-1185">Reference proteome</keyword>
<evidence type="ECO:0000256" key="1">
    <source>
        <dbReference type="SAM" id="MobiDB-lite"/>
    </source>
</evidence>
<sequence length="612" mass="67617">MRQKQAPLRVEDDIESEDITMAAAVSEDFHRESGDGLCGDFSCPHCAFSVDQDVMLKVLKHFFNCTSLQYIIDISVGNAATLGATKPPAPRRASKAPQPHSEPVRHSEPPTKRRATEARATPPQESPRIVTTQAPTLLARLNAAQSRTQTVHAASQREIPSEPEHHTRPVTTRQVETVQPRAPETTTTTTTAATIELPSIPTIKEEPGAGAACIVEPTAPTLFDEPMHTQKDTDSAMGMKRDTDTVGGMLDALPGTSSSGLFSEDLNFGGAGPSFVQSDPSQEDSTSGNVPRFVWNIQPPGHGEPWPTTAANSEAWTGMADMAESGSRKKRGNYATYTPEMRARIAKMCIDIGPQRTAERMSREIGRQLNESTVRYIKNSFNKEVRRLATEERECLTGLGKHPTVHVDGNRVGARGFQDGTSDQVLDSEAWLPETDFRTYYAHYKLDSMNKKLDQTLSYIQPICSGLWVQNPSSDGRQAIVPPVVPPSPMPKTYNKPTDDTILIGDPTSGKTYPMNFTDYESSLAKASSGRVFLLKLMEFVYSDDELKESNFRGGSILSKGVKKYRQPLSKDKMSAIVYQTRMEFEGFEVSKHVVEAINTKCRHKRFKTFKE</sequence>
<organism evidence="3 4">
    <name type="scientific">Branchiostoma lanceolatum</name>
    <name type="common">Common lancelet</name>
    <name type="synonym">Amphioxus lanceolatum</name>
    <dbReference type="NCBI Taxonomy" id="7740"/>
    <lineage>
        <taxon>Eukaryota</taxon>
        <taxon>Metazoa</taxon>
        <taxon>Chordata</taxon>
        <taxon>Cephalochordata</taxon>
        <taxon>Leptocardii</taxon>
        <taxon>Amphioxiformes</taxon>
        <taxon>Branchiostomatidae</taxon>
        <taxon>Branchiostoma</taxon>
    </lineage>
</organism>
<dbReference type="PROSITE" id="PS51457">
    <property type="entry name" value="BEN"/>
    <property type="match status" value="1"/>
</dbReference>
<dbReference type="Gene3D" id="1.10.10.2590">
    <property type="entry name" value="BEN domain"/>
    <property type="match status" value="1"/>
</dbReference>
<dbReference type="EMBL" id="OV696696">
    <property type="protein sequence ID" value="CAH1240233.1"/>
    <property type="molecule type" value="Genomic_DNA"/>
</dbReference>
<feature type="domain" description="BEN" evidence="2">
    <location>
        <begin position="509"/>
        <end position="609"/>
    </location>
</feature>
<dbReference type="GO" id="GO:0003677">
    <property type="term" value="F:DNA binding"/>
    <property type="evidence" value="ECO:0007669"/>
    <property type="project" value="InterPro"/>
</dbReference>